<evidence type="ECO:0000313" key="3">
    <source>
        <dbReference type="Proteomes" id="UP000614261"/>
    </source>
</evidence>
<dbReference type="Proteomes" id="UP000614261">
    <property type="component" value="Unassembled WGS sequence"/>
</dbReference>
<protein>
    <recommendedName>
        <fullName evidence="4">Flippase-like domain-containing protein</fullName>
    </recommendedName>
</protein>
<feature type="transmembrane region" description="Helical" evidence="1">
    <location>
        <begin position="158"/>
        <end position="183"/>
    </location>
</feature>
<evidence type="ECO:0000313" key="2">
    <source>
        <dbReference type="EMBL" id="GGB62352.1"/>
    </source>
</evidence>
<feature type="transmembrane region" description="Helical" evidence="1">
    <location>
        <begin position="96"/>
        <end position="116"/>
    </location>
</feature>
<keyword evidence="1" id="KW-0472">Membrane</keyword>
<proteinExistence type="predicted"/>
<evidence type="ECO:0008006" key="4">
    <source>
        <dbReference type="Google" id="ProtNLM"/>
    </source>
</evidence>
<feature type="transmembrane region" description="Helical" evidence="1">
    <location>
        <begin position="128"/>
        <end position="146"/>
    </location>
</feature>
<dbReference type="EMBL" id="BMGD01000003">
    <property type="protein sequence ID" value="GGB62352.1"/>
    <property type="molecule type" value="Genomic_DNA"/>
</dbReference>
<sequence>MQLSAIDLAALEGLLAQNAGFWLAFAMMYFALPLADWIIFRRLWRLPLIGLAPILRKRISNELLLSYSGEVYFYFWARHRAGLTNAPFGAIKDVNIVSALVANGVTLGLLGLAYPYMDGLFPGELETIVTLSIAVILAITSVALLFRRRLFTLTGDQLVWVGGIHLARILVTTGLLALVWHLAMPGAPLGLWLELSALRLVVTRLPMLPSKDLLFTSIAIFLLGSHNEVSALLALTAALTLALHVGLAIILAITGFFDRERSGEEAS</sequence>
<feature type="transmembrane region" description="Helical" evidence="1">
    <location>
        <begin position="231"/>
        <end position="257"/>
    </location>
</feature>
<name>A0ABQ1JAQ9_9SPHN</name>
<keyword evidence="1" id="KW-0812">Transmembrane</keyword>
<accession>A0ABQ1JAQ9</accession>
<feature type="transmembrane region" description="Helical" evidence="1">
    <location>
        <begin position="20"/>
        <end position="40"/>
    </location>
</feature>
<gene>
    <name evidence="2" type="ORF">GCM10010833_16650</name>
</gene>
<keyword evidence="1" id="KW-1133">Transmembrane helix</keyword>
<evidence type="ECO:0000256" key="1">
    <source>
        <dbReference type="SAM" id="Phobius"/>
    </source>
</evidence>
<keyword evidence="3" id="KW-1185">Reference proteome</keyword>
<comment type="caution">
    <text evidence="2">The sequence shown here is derived from an EMBL/GenBank/DDBJ whole genome shotgun (WGS) entry which is preliminary data.</text>
</comment>
<reference evidence="3" key="1">
    <citation type="journal article" date="2019" name="Int. J. Syst. Evol. Microbiol.">
        <title>The Global Catalogue of Microorganisms (GCM) 10K type strain sequencing project: providing services to taxonomists for standard genome sequencing and annotation.</title>
        <authorList>
            <consortium name="The Broad Institute Genomics Platform"/>
            <consortium name="The Broad Institute Genome Sequencing Center for Infectious Disease"/>
            <person name="Wu L."/>
            <person name="Ma J."/>
        </authorList>
    </citation>
    <scope>NUCLEOTIDE SEQUENCE [LARGE SCALE GENOMIC DNA]</scope>
    <source>
        <strain evidence="3">CGMCC 1.12851</strain>
    </source>
</reference>
<organism evidence="2 3">
    <name type="scientific">Blastomonas aquatica</name>
    <dbReference type="NCBI Taxonomy" id="1510276"/>
    <lineage>
        <taxon>Bacteria</taxon>
        <taxon>Pseudomonadati</taxon>
        <taxon>Pseudomonadota</taxon>
        <taxon>Alphaproteobacteria</taxon>
        <taxon>Sphingomonadales</taxon>
        <taxon>Sphingomonadaceae</taxon>
        <taxon>Blastomonas</taxon>
    </lineage>
</organism>